<dbReference type="PIRSF" id="PIRSF500136">
    <property type="entry name" value="UDP_ManNAc_DH"/>
    <property type="match status" value="1"/>
</dbReference>
<evidence type="ECO:0000256" key="2">
    <source>
        <dbReference type="ARBA" id="ARBA00016796"/>
    </source>
</evidence>
<dbReference type="AlphaFoldDB" id="A0A482YD19"/>
<dbReference type="Pfam" id="PF03720">
    <property type="entry name" value="UDPG_MGDP_dh_C"/>
    <property type="match status" value="1"/>
</dbReference>
<dbReference type="SUPFAM" id="SSF52413">
    <property type="entry name" value="UDP-glucose/GDP-mannose dehydrogenase C-terminal domain"/>
    <property type="match status" value="1"/>
</dbReference>
<dbReference type="GO" id="GO:0016628">
    <property type="term" value="F:oxidoreductase activity, acting on the CH-CH group of donors, NAD or NADP as acceptor"/>
    <property type="evidence" value="ECO:0007669"/>
    <property type="project" value="InterPro"/>
</dbReference>
<dbReference type="Gene3D" id="3.40.50.720">
    <property type="entry name" value="NAD(P)-binding Rossmann-like Domain"/>
    <property type="match status" value="2"/>
</dbReference>
<organism evidence="10 11">
    <name type="scientific">Natrinema hispanicum</name>
    <dbReference type="NCBI Taxonomy" id="392421"/>
    <lineage>
        <taxon>Archaea</taxon>
        <taxon>Methanobacteriati</taxon>
        <taxon>Methanobacteriota</taxon>
        <taxon>Stenosarchaea group</taxon>
        <taxon>Halobacteria</taxon>
        <taxon>Halobacteriales</taxon>
        <taxon>Natrialbaceae</taxon>
        <taxon>Natrinema</taxon>
    </lineage>
</organism>
<dbReference type="EMBL" id="SHMP01000004">
    <property type="protein sequence ID" value="RZV10800.1"/>
    <property type="molecule type" value="Genomic_DNA"/>
</dbReference>
<dbReference type="InterPro" id="IPR017476">
    <property type="entry name" value="UDP-Glc/GDP-Man"/>
</dbReference>
<protein>
    <recommendedName>
        <fullName evidence="2">UDP-N-acetyl-D-mannosamine dehydrogenase</fullName>
        <ecNumber evidence="1">1.1.1.336</ecNumber>
    </recommendedName>
    <alternativeName>
        <fullName evidence="5">UDP-ManNAc 6-dehydrogenase</fullName>
    </alternativeName>
</protein>
<dbReference type="PANTHER" id="PTHR43491">
    <property type="entry name" value="UDP-N-ACETYL-D-MANNOSAMINE DEHYDROGENASE"/>
    <property type="match status" value="1"/>
</dbReference>
<dbReference type="GO" id="GO:0000271">
    <property type="term" value="P:polysaccharide biosynthetic process"/>
    <property type="evidence" value="ECO:0007669"/>
    <property type="project" value="InterPro"/>
</dbReference>
<comment type="similarity">
    <text evidence="7">Belongs to the UDP-glucose/GDP-mannose dehydrogenase family.</text>
</comment>
<feature type="compositionally biased region" description="Basic and acidic residues" evidence="8">
    <location>
        <begin position="466"/>
        <end position="477"/>
    </location>
</feature>
<dbReference type="InterPro" id="IPR014026">
    <property type="entry name" value="UDP-Glc/GDP-Man_DH_dimer"/>
</dbReference>
<comment type="caution">
    <text evidence="10">The sequence shown here is derived from an EMBL/GenBank/DDBJ whole genome shotgun (WGS) entry which is preliminary data.</text>
</comment>
<keyword evidence="3" id="KW-0560">Oxidoreductase</keyword>
<dbReference type="PIRSF" id="PIRSF000124">
    <property type="entry name" value="UDPglc_GDPman_dh"/>
    <property type="match status" value="1"/>
</dbReference>
<dbReference type="Proteomes" id="UP000291097">
    <property type="component" value="Unassembled WGS sequence"/>
</dbReference>
<dbReference type="InterPro" id="IPR036220">
    <property type="entry name" value="UDP-Glc/GDP-Man_DH_C_sf"/>
</dbReference>
<dbReference type="InterPro" id="IPR001732">
    <property type="entry name" value="UDP-Glc/GDP-Man_DH_N"/>
</dbReference>
<reference evidence="10 11" key="1">
    <citation type="submission" date="2019-02" db="EMBL/GenBank/DDBJ databases">
        <title>Genomic Encyclopedia of Archaeal and Bacterial Type Strains, Phase II (KMG-II): from individual species to whole genera.</title>
        <authorList>
            <person name="Goeker M."/>
        </authorList>
    </citation>
    <scope>NUCLEOTIDE SEQUENCE [LARGE SCALE GENOMIC DNA]</scope>
    <source>
        <strain evidence="10 11">DSM 18328</strain>
    </source>
</reference>
<dbReference type="InterPro" id="IPR028359">
    <property type="entry name" value="UDP_ManNAc/GlcNAc_DH"/>
</dbReference>
<feature type="compositionally biased region" description="Polar residues" evidence="8">
    <location>
        <begin position="7"/>
        <end position="17"/>
    </location>
</feature>
<evidence type="ECO:0000313" key="11">
    <source>
        <dbReference type="Proteomes" id="UP000291097"/>
    </source>
</evidence>
<evidence type="ECO:0000259" key="9">
    <source>
        <dbReference type="SMART" id="SM00984"/>
    </source>
</evidence>
<dbReference type="GO" id="GO:0051287">
    <property type="term" value="F:NAD binding"/>
    <property type="evidence" value="ECO:0007669"/>
    <property type="project" value="InterPro"/>
</dbReference>
<feature type="compositionally biased region" description="Polar residues" evidence="8">
    <location>
        <begin position="486"/>
        <end position="495"/>
    </location>
</feature>
<feature type="domain" description="UDP-glucose/GDP-mannose dehydrogenase C-terminal" evidence="9">
    <location>
        <begin position="356"/>
        <end position="449"/>
    </location>
</feature>
<dbReference type="InterPro" id="IPR014027">
    <property type="entry name" value="UDP-Glc/GDP-Man_DH_C"/>
</dbReference>
<evidence type="ECO:0000256" key="3">
    <source>
        <dbReference type="ARBA" id="ARBA00023002"/>
    </source>
</evidence>
<evidence type="ECO:0000313" key="10">
    <source>
        <dbReference type="EMBL" id="RZV10800.1"/>
    </source>
</evidence>
<name>A0A482YD19_9EURY</name>
<dbReference type="InterPro" id="IPR036291">
    <property type="entry name" value="NAD(P)-bd_dom_sf"/>
</dbReference>
<dbReference type="InterPro" id="IPR008927">
    <property type="entry name" value="6-PGluconate_DH-like_C_sf"/>
</dbReference>
<dbReference type="PANTHER" id="PTHR43491:SF5">
    <property type="entry name" value="UDP-N-ACETYL-D-MANNOSAMINE DEHYDROGENASE"/>
    <property type="match status" value="1"/>
</dbReference>
<dbReference type="SMART" id="SM00984">
    <property type="entry name" value="UDPG_MGDP_dh_C"/>
    <property type="match status" value="1"/>
</dbReference>
<feature type="region of interest" description="Disordered" evidence="8">
    <location>
        <begin position="64"/>
        <end position="115"/>
    </location>
</feature>
<dbReference type="NCBIfam" id="TIGR03026">
    <property type="entry name" value="NDP-sugDHase"/>
    <property type="match status" value="1"/>
</dbReference>
<dbReference type="SUPFAM" id="SSF48179">
    <property type="entry name" value="6-phosphogluconate dehydrogenase C-terminal domain-like"/>
    <property type="match status" value="1"/>
</dbReference>
<sequence length="495" mass="52886">MAERSTDTSAGAGSEATSGLYGSRLESDRQRERLTGGEVPVAVYGLGKMGLPLAAVYAETTGNVTGVDIDPTCHQDDRRRQKPRRRRTRTRRSRRRPGRCRAARRQRPTGPAAAAAARIHVIIVPTLLDDENEPDLTTVESVVDDIAAGLAPGDLVIAESTLPPGTCRDVLEPHLASESGLEPDAFGLAFCPERTSSGTALRDIRGQYPKVVGGIDPESTRAAALVYDELSDNDVHPVSDATTAEAVKVFEGIYRDVNIGLANELSRLADELEISVREAIDTANDLPMCQLHDPGPGVGGHCIPYYPHFLLGRTDEPMAVTETARRVNDEMPAVVVDQLERELTETDTTLADASVVVLGVTYRPGVEETRASPALGIIDVLSERGASVAGVDPLVDPSDYGARAVAIDDLSDEAFDAAVLVTPHESFERIDWAALEPMVVVDGRDAVDLSETAHREYDLAGSSDGRPPRGQRDRDSAGWDGVGPKSATTDGGNDV</sequence>
<feature type="region of interest" description="Disordered" evidence="8">
    <location>
        <begin position="1"/>
        <end position="33"/>
    </location>
</feature>
<evidence type="ECO:0000256" key="7">
    <source>
        <dbReference type="PIRNR" id="PIRNR000124"/>
    </source>
</evidence>
<keyword evidence="4" id="KW-0520">NAD</keyword>
<evidence type="ECO:0000256" key="1">
    <source>
        <dbReference type="ARBA" id="ARBA00012935"/>
    </source>
</evidence>
<dbReference type="SUPFAM" id="SSF51735">
    <property type="entry name" value="NAD(P)-binding Rossmann-fold domains"/>
    <property type="match status" value="1"/>
</dbReference>
<evidence type="ECO:0000256" key="4">
    <source>
        <dbReference type="ARBA" id="ARBA00023027"/>
    </source>
</evidence>
<dbReference type="RefSeq" id="WP_242611636.1">
    <property type="nucleotide sequence ID" value="NZ_SHMP01000004.1"/>
</dbReference>
<evidence type="ECO:0000256" key="6">
    <source>
        <dbReference type="ARBA" id="ARBA00049130"/>
    </source>
</evidence>
<evidence type="ECO:0000256" key="5">
    <source>
        <dbReference type="ARBA" id="ARBA00030172"/>
    </source>
</evidence>
<dbReference type="EC" id="1.1.1.336" evidence="1"/>
<feature type="compositionally biased region" description="Basic residues" evidence="8">
    <location>
        <begin position="80"/>
        <end position="107"/>
    </location>
</feature>
<evidence type="ECO:0000256" key="8">
    <source>
        <dbReference type="SAM" id="MobiDB-lite"/>
    </source>
</evidence>
<comment type="catalytic activity">
    <reaction evidence="6">
        <text>UDP-N-acetyl-alpha-D-mannosamine + 2 NAD(+) + H2O = UDP-N-acetyl-alpha-D-mannosaminouronate + 2 NADH + 3 H(+)</text>
        <dbReference type="Rhea" id="RHEA:25780"/>
        <dbReference type="ChEBI" id="CHEBI:15377"/>
        <dbReference type="ChEBI" id="CHEBI:15378"/>
        <dbReference type="ChEBI" id="CHEBI:57540"/>
        <dbReference type="ChEBI" id="CHEBI:57945"/>
        <dbReference type="ChEBI" id="CHEBI:68623"/>
        <dbReference type="ChEBI" id="CHEBI:70731"/>
        <dbReference type="EC" id="1.1.1.336"/>
    </reaction>
</comment>
<proteinExistence type="inferred from homology"/>
<accession>A0A482YD19</accession>
<dbReference type="Pfam" id="PF00984">
    <property type="entry name" value="UDPG_MGDP_dh"/>
    <property type="match status" value="1"/>
</dbReference>
<gene>
    <name evidence="10" type="ORF">BDK88_1987</name>
</gene>
<feature type="region of interest" description="Disordered" evidence="8">
    <location>
        <begin position="455"/>
        <end position="495"/>
    </location>
</feature>
<dbReference type="Pfam" id="PF03721">
    <property type="entry name" value="UDPG_MGDP_dh_N"/>
    <property type="match status" value="1"/>
</dbReference>
<dbReference type="GO" id="GO:0089714">
    <property type="term" value="F:UDP-N-acetyl-D-mannosamine dehydrogenase activity"/>
    <property type="evidence" value="ECO:0007669"/>
    <property type="project" value="UniProtKB-EC"/>
</dbReference>